<dbReference type="Pfam" id="PF02517">
    <property type="entry name" value="Rce1-like"/>
    <property type="match status" value="1"/>
</dbReference>
<dbReference type="EC" id="3.4.-.-" evidence="4"/>
<dbReference type="GO" id="GO:0008233">
    <property type="term" value="F:peptidase activity"/>
    <property type="evidence" value="ECO:0007669"/>
    <property type="project" value="UniProtKB-KW"/>
</dbReference>
<evidence type="ECO:0000256" key="1">
    <source>
        <dbReference type="PROSITE-ProRule" id="PRU00023"/>
    </source>
</evidence>
<feature type="domain" description="CAAX prenyl protease 2/Lysostaphin resistance protein A-like" evidence="3">
    <location>
        <begin position="473"/>
        <end position="569"/>
    </location>
</feature>
<dbReference type="SMART" id="SM00248">
    <property type="entry name" value="ANK"/>
    <property type="match status" value="2"/>
</dbReference>
<dbReference type="InterPro" id="IPR003675">
    <property type="entry name" value="Rce1/LyrA-like_dom"/>
</dbReference>
<proteinExistence type="predicted"/>
<keyword evidence="1" id="KW-0040">ANK repeat</keyword>
<dbReference type="InterPro" id="IPR036770">
    <property type="entry name" value="Ankyrin_rpt-contain_sf"/>
</dbReference>
<dbReference type="PROSITE" id="PS50088">
    <property type="entry name" value="ANK_REPEAT"/>
    <property type="match status" value="1"/>
</dbReference>
<accession>A0ABY6GUU5</accession>
<dbReference type="InterPro" id="IPR002110">
    <property type="entry name" value="Ankyrin_rpt"/>
</dbReference>
<dbReference type="SUPFAM" id="SSF48403">
    <property type="entry name" value="Ankyrin repeat"/>
    <property type="match status" value="1"/>
</dbReference>
<feature type="region of interest" description="Disordered" evidence="2">
    <location>
        <begin position="36"/>
        <end position="71"/>
    </location>
</feature>
<keyword evidence="4" id="KW-0378">Hydrolase</keyword>
<dbReference type="RefSeq" id="WP_262598764.1">
    <property type="nucleotide sequence ID" value="NZ_CP103300.1"/>
</dbReference>
<sequence length="584" mass="63432">MLTIPCIINSIPPLIQQGYGWLTSAPRLPETERYLTSGDVHDDSGSASTPILERTVTEATPEPSKETDPLTKKQLAEISSAFASGDEIRCQQLIDRHSAKKIAMQKVEFADYSADGVKAKEITPFYLACRSGCINMVKALHQTGQVDLEETPELDEANKSANGRTPLLAAITHQGKGTLSQRLAVIRYLLEAGSDSQAKDVRGIGADILNLAFNKGNAQKIQRILSEHRMEKNLPHFEYSDIKTSYAGAGNPLKSHIHASQDGSFCMLAEDEKNIRLSGYGLSEEEARLVSDLGRVLSALCLEENEAKKMQQDIGIVCNSRTDKEGETYPLELARTFNHDGKIDSATIFKKLEDYISTDLEDNGHKPEASTLKLLMAVGCAGLFYSDPGYFNNETSLSSALRWTLSASLYGLGVEATKRLDTENVFQKIMAGAGTGIFTRAAASHILVTVLQALRDNDIDKHGTGGLSGSPVSGVKAAVIEEIIYRFGLQNILDGILHLFWGEKDDQWKAEKVSTLISASAFGLAHLGNPDPSPVHVGSAFCFGIILGEIYRKHGLSAAITAHAVVNLMNYTPDEILKAAHDAL</sequence>
<dbReference type="EMBL" id="CP103300">
    <property type="protein sequence ID" value="UYM16470.1"/>
    <property type="molecule type" value="Genomic_DNA"/>
</dbReference>
<reference evidence="4" key="1">
    <citation type="submission" date="2022-10" db="EMBL/GenBank/DDBJ databases">
        <title>Completed Genome Sequence of two octocoral isolated bacterium, Endozoicomonas euniceicola EF212T and Endozoicomonas gorgoniicola PS125T.</title>
        <authorList>
            <person name="Chiou Y.-J."/>
            <person name="Chen Y.-H."/>
        </authorList>
    </citation>
    <scope>NUCLEOTIDE SEQUENCE</scope>
    <source>
        <strain evidence="4">EF212</strain>
    </source>
</reference>
<keyword evidence="4" id="KW-0645">Protease</keyword>
<dbReference type="GO" id="GO:0006508">
    <property type="term" value="P:proteolysis"/>
    <property type="evidence" value="ECO:0007669"/>
    <property type="project" value="UniProtKB-KW"/>
</dbReference>
<keyword evidence="5" id="KW-1185">Reference proteome</keyword>
<organism evidence="4 5">
    <name type="scientific">Endozoicomonas euniceicola</name>
    <dbReference type="NCBI Taxonomy" id="1234143"/>
    <lineage>
        <taxon>Bacteria</taxon>
        <taxon>Pseudomonadati</taxon>
        <taxon>Pseudomonadota</taxon>
        <taxon>Gammaproteobacteria</taxon>
        <taxon>Oceanospirillales</taxon>
        <taxon>Endozoicomonadaceae</taxon>
        <taxon>Endozoicomonas</taxon>
    </lineage>
</organism>
<evidence type="ECO:0000313" key="4">
    <source>
        <dbReference type="EMBL" id="UYM16470.1"/>
    </source>
</evidence>
<evidence type="ECO:0000313" key="5">
    <source>
        <dbReference type="Proteomes" id="UP001163255"/>
    </source>
</evidence>
<dbReference type="Pfam" id="PF12796">
    <property type="entry name" value="Ank_2"/>
    <property type="match status" value="1"/>
</dbReference>
<gene>
    <name evidence="4" type="ORF">NX720_00610</name>
</gene>
<evidence type="ECO:0000259" key="3">
    <source>
        <dbReference type="Pfam" id="PF02517"/>
    </source>
</evidence>
<dbReference type="Proteomes" id="UP001163255">
    <property type="component" value="Chromosome"/>
</dbReference>
<dbReference type="Gene3D" id="1.25.40.20">
    <property type="entry name" value="Ankyrin repeat-containing domain"/>
    <property type="match status" value="1"/>
</dbReference>
<protein>
    <submittedName>
        <fullName evidence="4">CPBP family glutamic-type intramembrane protease</fullName>
        <ecNumber evidence="4">3.4.-.-</ecNumber>
    </submittedName>
</protein>
<name>A0ABY6GUU5_9GAMM</name>
<feature type="repeat" description="ANK" evidence="1">
    <location>
        <begin position="162"/>
        <end position="201"/>
    </location>
</feature>
<evidence type="ECO:0000256" key="2">
    <source>
        <dbReference type="SAM" id="MobiDB-lite"/>
    </source>
</evidence>